<dbReference type="InterPro" id="IPR003959">
    <property type="entry name" value="ATPase_AAA_core"/>
</dbReference>
<dbReference type="EMBL" id="BMLY01000005">
    <property type="protein sequence ID" value="GGP27215.1"/>
    <property type="molecule type" value="Genomic_DNA"/>
</dbReference>
<keyword evidence="1" id="KW-1003">Cell membrane</keyword>
<dbReference type="InterPro" id="IPR003439">
    <property type="entry name" value="ABC_transporter-like_ATP-bd"/>
</dbReference>
<dbReference type="PROSITE" id="PS00211">
    <property type="entry name" value="ABC_TRANSPORTER_1"/>
    <property type="match status" value="1"/>
</dbReference>
<evidence type="ECO:0000256" key="3">
    <source>
        <dbReference type="ARBA" id="ARBA00022741"/>
    </source>
</evidence>
<dbReference type="Proteomes" id="UP000621859">
    <property type="component" value="Unassembled WGS sequence"/>
</dbReference>
<dbReference type="InterPro" id="IPR050611">
    <property type="entry name" value="ABCF"/>
</dbReference>
<dbReference type="GO" id="GO:0005524">
    <property type="term" value="F:ATP binding"/>
    <property type="evidence" value="ECO:0007669"/>
    <property type="project" value="UniProtKB-KW"/>
</dbReference>
<organism evidence="6 7">
    <name type="scientific">Silvimonas amylolytica</name>
    <dbReference type="NCBI Taxonomy" id="449663"/>
    <lineage>
        <taxon>Bacteria</taxon>
        <taxon>Pseudomonadati</taxon>
        <taxon>Pseudomonadota</taxon>
        <taxon>Betaproteobacteria</taxon>
        <taxon>Neisseriales</taxon>
        <taxon>Chitinibacteraceae</taxon>
        <taxon>Silvimonas</taxon>
    </lineage>
</organism>
<dbReference type="InterPro" id="IPR017871">
    <property type="entry name" value="ABC_transporter-like_CS"/>
</dbReference>
<dbReference type="PANTHER" id="PTHR19211">
    <property type="entry name" value="ATP-BINDING TRANSPORT PROTEIN-RELATED"/>
    <property type="match status" value="1"/>
</dbReference>
<evidence type="ECO:0000259" key="5">
    <source>
        <dbReference type="PROSITE" id="PS50893"/>
    </source>
</evidence>
<proteinExistence type="predicted"/>
<feature type="domain" description="ABC transporter" evidence="5">
    <location>
        <begin position="267"/>
        <end position="471"/>
    </location>
</feature>
<dbReference type="InterPro" id="IPR003593">
    <property type="entry name" value="AAA+_ATPase"/>
</dbReference>
<protein>
    <submittedName>
        <fullName evidence="6">Erythromycin ABC transporter ATP-binding protein</fullName>
    </submittedName>
</protein>
<evidence type="ECO:0000313" key="7">
    <source>
        <dbReference type="Proteomes" id="UP000621859"/>
    </source>
</evidence>
<comment type="caution">
    <text evidence="6">The sequence shown here is derived from an EMBL/GenBank/DDBJ whole genome shotgun (WGS) entry which is preliminary data.</text>
</comment>
<dbReference type="PROSITE" id="PS50893">
    <property type="entry name" value="ABC_TRANSPORTER_2"/>
    <property type="match status" value="2"/>
</dbReference>
<dbReference type="SMART" id="SM00382">
    <property type="entry name" value="AAA"/>
    <property type="match status" value="2"/>
</dbReference>
<name>A0ABQ2PNL6_9NEIS</name>
<keyword evidence="1" id="KW-0472">Membrane</keyword>
<keyword evidence="7" id="KW-1185">Reference proteome</keyword>
<accession>A0ABQ2PNL6</accession>
<dbReference type="Pfam" id="PF00005">
    <property type="entry name" value="ABC_tran"/>
    <property type="match status" value="2"/>
</dbReference>
<evidence type="ECO:0000313" key="6">
    <source>
        <dbReference type="EMBL" id="GGP27215.1"/>
    </source>
</evidence>
<gene>
    <name evidence="6" type="primary">uup</name>
    <name evidence="6" type="ORF">GCM10010971_30340</name>
</gene>
<keyword evidence="2" id="KW-0677">Repeat</keyword>
<dbReference type="CDD" id="cd03221">
    <property type="entry name" value="ABCF_EF-3"/>
    <property type="match status" value="2"/>
</dbReference>
<evidence type="ECO:0000256" key="4">
    <source>
        <dbReference type="ARBA" id="ARBA00022840"/>
    </source>
</evidence>
<evidence type="ECO:0000256" key="1">
    <source>
        <dbReference type="ARBA" id="ARBA00022475"/>
    </source>
</evidence>
<evidence type="ECO:0000256" key="2">
    <source>
        <dbReference type="ARBA" id="ARBA00022737"/>
    </source>
</evidence>
<sequence>MIQIEGLGVSHGRKICFSGFNATVAWGQRIAILGDNGSGKSSLLNVLAGHAVPSEGVIHAVADIRRAHVAQVQDDVATLSGGERVSLALGSALTSQPDLLLLDEPTNHLDIANRRALYRTLRQFGGAIVLVTHDMALLDETCDTIWHLEQGQVTVFEGRYRDYMAERALQRHALEQAWPHTRRAAKSAHEALMKEQERAAHARQHGAKSIENGKWATVKSLTKLERSNTTAGRKQADLRAQRQEIASRLDQLRQPVTIVPHFHLPAGRGRDVVVQVSGGSVGYDFSLLGGLHMQLNQGERMAFTGRNGCGKSTLARAMLGDPAVRRGGDWLLPAPAQVGYLDQHYATLNPALSAIDALRAVVPAWTEARLRQHLADFLFFDTQSVTTPAAQLSGGERARLALACIAASPPSLLILDELTNNLDLTVRQHVIDVLRVYPGAMVLISHDEHFLAQIDHLNRLDLDALRLPVSG</sequence>
<dbReference type="InterPro" id="IPR027417">
    <property type="entry name" value="P-loop_NTPase"/>
</dbReference>
<dbReference type="PANTHER" id="PTHR19211:SF6">
    <property type="entry name" value="BLL7188 PROTEIN"/>
    <property type="match status" value="1"/>
</dbReference>
<dbReference type="SUPFAM" id="SSF52540">
    <property type="entry name" value="P-loop containing nucleoside triphosphate hydrolases"/>
    <property type="match status" value="2"/>
</dbReference>
<keyword evidence="4 6" id="KW-0067">ATP-binding</keyword>
<reference evidence="7" key="1">
    <citation type="journal article" date="2019" name="Int. J. Syst. Evol. Microbiol.">
        <title>The Global Catalogue of Microorganisms (GCM) 10K type strain sequencing project: providing services to taxonomists for standard genome sequencing and annotation.</title>
        <authorList>
            <consortium name="The Broad Institute Genomics Platform"/>
            <consortium name="The Broad Institute Genome Sequencing Center for Infectious Disease"/>
            <person name="Wu L."/>
            <person name="Ma J."/>
        </authorList>
    </citation>
    <scope>NUCLEOTIDE SEQUENCE [LARGE SCALE GENOMIC DNA]</scope>
    <source>
        <strain evidence="7">CGMCC 1.8860</strain>
    </source>
</reference>
<keyword evidence="3" id="KW-0547">Nucleotide-binding</keyword>
<feature type="domain" description="ABC transporter" evidence="5">
    <location>
        <begin position="2"/>
        <end position="176"/>
    </location>
</feature>
<dbReference type="Pfam" id="PF13304">
    <property type="entry name" value="AAA_21"/>
    <property type="match status" value="1"/>
</dbReference>
<dbReference type="Gene3D" id="3.40.50.300">
    <property type="entry name" value="P-loop containing nucleotide triphosphate hydrolases"/>
    <property type="match status" value="3"/>
</dbReference>